<protein>
    <submittedName>
        <fullName evidence="2">SIMPL domain-containing protein</fullName>
    </submittedName>
</protein>
<feature type="signal peptide" evidence="1">
    <location>
        <begin position="1"/>
        <end position="20"/>
    </location>
</feature>
<evidence type="ECO:0000313" key="2">
    <source>
        <dbReference type="EMBL" id="MBS2212491.1"/>
    </source>
</evidence>
<dbReference type="Pfam" id="PF04402">
    <property type="entry name" value="SIMPL"/>
    <property type="match status" value="1"/>
</dbReference>
<dbReference type="Gene3D" id="3.30.110.170">
    <property type="entry name" value="Protein of unknown function (DUF541), domain 1"/>
    <property type="match status" value="1"/>
</dbReference>
<name>A0ABS5KD78_9BACT</name>
<comment type="caution">
    <text evidence="2">The sequence shown here is derived from an EMBL/GenBank/DDBJ whole genome shotgun (WGS) entry which is preliminary data.</text>
</comment>
<dbReference type="Proteomes" id="UP000721861">
    <property type="component" value="Unassembled WGS sequence"/>
</dbReference>
<dbReference type="RefSeq" id="WP_212229178.1">
    <property type="nucleotide sequence ID" value="NZ_JAGUCN010000016.1"/>
</dbReference>
<evidence type="ECO:0000256" key="1">
    <source>
        <dbReference type="SAM" id="SignalP"/>
    </source>
</evidence>
<accession>A0ABS5KD78</accession>
<keyword evidence="1" id="KW-0732">Signal</keyword>
<dbReference type="InterPro" id="IPR007497">
    <property type="entry name" value="SIMPL/DUF541"/>
</dbReference>
<keyword evidence="3" id="KW-1185">Reference proteome</keyword>
<proteinExistence type="predicted"/>
<dbReference type="PANTHER" id="PTHR34387:SF2">
    <property type="entry name" value="SLR1258 PROTEIN"/>
    <property type="match status" value="1"/>
</dbReference>
<dbReference type="InterPro" id="IPR052022">
    <property type="entry name" value="26kDa_periplasmic_antigen"/>
</dbReference>
<evidence type="ECO:0000313" key="3">
    <source>
        <dbReference type="Proteomes" id="UP000721861"/>
    </source>
</evidence>
<reference evidence="2 3" key="1">
    <citation type="journal article" date="2014" name="Int. J. Syst. Evol. Microbiol.">
        <title>Carboxylicivirga gen. nov. in the family Marinilabiliaceae with two novel species, Carboxylicivirga mesophila sp. nov. and Carboxylicivirga taeanensis sp. nov., and reclassification of Cytophaga fermentans as Saccharicrinis fermentans gen. nov., comb. nov.</title>
        <authorList>
            <person name="Yang S.H."/>
            <person name="Seo H.S."/>
            <person name="Woo J.H."/>
            <person name="Oh H.M."/>
            <person name="Jang H."/>
            <person name="Lee J.H."/>
            <person name="Kim S.J."/>
            <person name="Kwon K.K."/>
        </authorList>
    </citation>
    <scope>NUCLEOTIDE SEQUENCE [LARGE SCALE GENOMIC DNA]</scope>
    <source>
        <strain evidence="2 3">JCM 18290</strain>
    </source>
</reference>
<dbReference type="EMBL" id="JAGUCN010000016">
    <property type="protein sequence ID" value="MBS2212491.1"/>
    <property type="molecule type" value="Genomic_DNA"/>
</dbReference>
<feature type="chain" id="PRO_5046150292" evidence="1">
    <location>
        <begin position="21"/>
        <end position="239"/>
    </location>
</feature>
<organism evidence="2 3">
    <name type="scientific">Carboxylicivirga mesophila</name>
    <dbReference type="NCBI Taxonomy" id="1166478"/>
    <lineage>
        <taxon>Bacteria</taxon>
        <taxon>Pseudomonadati</taxon>
        <taxon>Bacteroidota</taxon>
        <taxon>Bacteroidia</taxon>
        <taxon>Marinilabiliales</taxon>
        <taxon>Marinilabiliaceae</taxon>
        <taxon>Carboxylicivirga</taxon>
    </lineage>
</organism>
<dbReference type="PANTHER" id="PTHR34387">
    <property type="entry name" value="SLR1258 PROTEIN"/>
    <property type="match status" value="1"/>
</dbReference>
<sequence length="239" mass="26895">MKRTTYISLMILFIANTLVAQNSNRIKVEGQARITEVPEEIIVSVDLTVKDSLYQACFSKAMESLKTLKRTFEKNGIDPKLIKSKAISVNEAYEWQQNKRVKSGYVANISLEVKSTFTQKFSDALLKSLNREDLNINYRLAFGFSETQKEKLRAKAIELAVADARQKAEIIANAAGVKLTGIANINYGADTPSFRPMELMMDTESTPAITRADNFSGVDLNPKEQVIMKSIYMEWTFAE</sequence>
<gene>
    <name evidence="2" type="ORF">KEM09_13830</name>
</gene>
<dbReference type="Gene3D" id="3.30.70.2970">
    <property type="entry name" value="Protein of unknown function (DUF541), domain 2"/>
    <property type="match status" value="1"/>
</dbReference>